<dbReference type="KEGG" id="pmak:PMPD1_0212"/>
<evidence type="ECO:0000259" key="11">
    <source>
        <dbReference type="Pfam" id="PF13954"/>
    </source>
</evidence>
<evidence type="ECO:0000256" key="3">
    <source>
        <dbReference type="ARBA" id="ARBA00022448"/>
    </source>
</evidence>
<organism evidence="12 13">
    <name type="scientific">Paramixta manurensis</name>
    <dbReference type="NCBI Taxonomy" id="2740817"/>
    <lineage>
        <taxon>Bacteria</taxon>
        <taxon>Pseudomonadati</taxon>
        <taxon>Pseudomonadota</taxon>
        <taxon>Gammaproteobacteria</taxon>
        <taxon>Enterobacterales</taxon>
        <taxon>Erwiniaceae</taxon>
        <taxon>Paramixta</taxon>
    </lineage>
</organism>
<feature type="signal peptide" evidence="9">
    <location>
        <begin position="1"/>
        <end position="40"/>
    </location>
</feature>
<evidence type="ECO:0000256" key="6">
    <source>
        <dbReference type="ARBA" id="ARBA00022729"/>
    </source>
</evidence>
<dbReference type="Proteomes" id="UP000505325">
    <property type="component" value="Chromosome"/>
</dbReference>
<dbReference type="InterPro" id="IPR037224">
    <property type="entry name" value="PapC_N_sf"/>
</dbReference>
<gene>
    <name evidence="12" type="ORF">PMPD1_0212</name>
</gene>
<name>A0A6M8U3J7_9GAMM</name>
<evidence type="ECO:0000256" key="7">
    <source>
        <dbReference type="ARBA" id="ARBA00023136"/>
    </source>
</evidence>
<dbReference type="GO" id="GO:0015473">
    <property type="term" value="F:fimbrial usher porin activity"/>
    <property type="evidence" value="ECO:0007669"/>
    <property type="project" value="InterPro"/>
</dbReference>
<dbReference type="Gene3D" id="3.10.20.410">
    <property type="match status" value="1"/>
</dbReference>
<evidence type="ECO:0000256" key="2">
    <source>
        <dbReference type="ARBA" id="ARBA00008064"/>
    </source>
</evidence>
<evidence type="ECO:0000256" key="9">
    <source>
        <dbReference type="SAM" id="SignalP"/>
    </source>
</evidence>
<keyword evidence="8" id="KW-0998">Cell outer membrane</keyword>
<evidence type="ECO:0000256" key="1">
    <source>
        <dbReference type="ARBA" id="ARBA00004571"/>
    </source>
</evidence>
<dbReference type="InterPro" id="IPR025949">
    <property type="entry name" value="PapC-like_C"/>
</dbReference>
<keyword evidence="7" id="KW-0472">Membrane</keyword>
<keyword evidence="3" id="KW-0813">Transport</keyword>
<dbReference type="Pfam" id="PF13953">
    <property type="entry name" value="PapC_C"/>
    <property type="match status" value="1"/>
</dbReference>
<evidence type="ECO:0000313" key="13">
    <source>
        <dbReference type="Proteomes" id="UP000505325"/>
    </source>
</evidence>
<dbReference type="PANTHER" id="PTHR30451:SF20">
    <property type="entry name" value="FIMBRIAE USHER"/>
    <property type="match status" value="1"/>
</dbReference>
<dbReference type="SUPFAM" id="SSF141729">
    <property type="entry name" value="FimD N-terminal domain-like"/>
    <property type="match status" value="1"/>
</dbReference>
<dbReference type="Gene3D" id="2.60.40.2070">
    <property type="match status" value="1"/>
</dbReference>
<dbReference type="Gene3D" id="2.60.40.3110">
    <property type="match status" value="1"/>
</dbReference>
<dbReference type="InterPro" id="IPR042186">
    <property type="entry name" value="FimD_plug_dom"/>
</dbReference>
<dbReference type="InterPro" id="IPR000015">
    <property type="entry name" value="Fimb_usher"/>
</dbReference>
<reference evidence="12 13" key="1">
    <citation type="submission" date="2020-06" db="EMBL/GenBank/DDBJ databases">
        <title>Genome sequence of Paramixta manurensis strain PD-1.</title>
        <authorList>
            <person name="Lee C.W."/>
            <person name="Kim J."/>
        </authorList>
    </citation>
    <scope>NUCLEOTIDE SEQUENCE [LARGE SCALE GENOMIC DNA]</scope>
    <source>
        <strain evidence="12 13">PD-1</strain>
    </source>
</reference>
<accession>A0A6M8U3J7</accession>
<dbReference type="FunFam" id="2.60.40.3110:FF:000001">
    <property type="entry name" value="Putative fimbrial outer membrane usher"/>
    <property type="match status" value="1"/>
</dbReference>
<comment type="subcellular location">
    <subcellularLocation>
        <location evidence="1">Cell outer membrane</location>
        <topology evidence="1">Multi-pass membrane protein</topology>
    </subcellularLocation>
</comment>
<keyword evidence="13" id="KW-1185">Reference proteome</keyword>
<protein>
    <submittedName>
        <fullName evidence="12">Pilus assembly protein PapC</fullName>
    </submittedName>
</protein>
<evidence type="ECO:0000259" key="10">
    <source>
        <dbReference type="Pfam" id="PF13953"/>
    </source>
</evidence>
<comment type="similarity">
    <text evidence="2">Belongs to the fimbrial export usher family.</text>
</comment>
<keyword evidence="4" id="KW-1134">Transmembrane beta strand</keyword>
<dbReference type="InterPro" id="IPR025885">
    <property type="entry name" value="PapC_N"/>
</dbReference>
<keyword evidence="6 9" id="KW-0732">Signal</keyword>
<evidence type="ECO:0000256" key="5">
    <source>
        <dbReference type="ARBA" id="ARBA00022692"/>
    </source>
</evidence>
<dbReference type="EMBL" id="CP054212">
    <property type="protein sequence ID" value="QKJ85195.1"/>
    <property type="molecule type" value="Genomic_DNA"/>
</dbReference>
<feature type="domain" description="PapC-like C-terminal" evidence="10">
    <location>
        <begin position="783"/>
        <end position="839"/>
    </location>
</feature>
<dbReference type="PANTHER" id="PTHR30451">
    <property type="entry name" value="OUTER MEMBRANE USHER PROTEIN"/>
    <property type="match status" value="1"/>
</dbReference>
<dbReference type="Pfam" id="PF13954">
    <property type="entry name" value="PapC_N"/>
    <property type="match status" value="1"/>
</dbReference>
<dbReference type="InterPro" id="IPR043142">
    <property type="entry name" value="PapC-like_C_sf"/>
</dbReference>
<evidence type="ECO:0000256" key="8">
    <source>
        <dbReference type="ARBA" id="ARBA00023237"/>
    </source>
</evidence>
<dbReference type="GO" id="GO:0009297">
    <property type="term" value="P:pilus assembly"/>
    <property type="evidence" value="ECO:0007669"/>
    <property type="project" value="InterPro"/>
</dbReference>
<feature type="domain" description="PapC N-terminal" evidence="11">
    <location>
        <begin position="49"/>
        <end position="197"/>
    </location>
</feature>
<keyword evidence="5" id="KW-0812">Transmembrane</keyword>
<feature type="chain" id="PRO_5026842859" evidence="9">
    <location>
        <begin position="41"/>
        <end position="858"/>
    </location>
</feature>
<dbReference type="Pfam" id="PF00577">
    <property type="entry name" value="Usher"/>
    <property type="match status" value="1"/>
</dbReference>
<proteinExistence type="inferred from homology"/>
<evidence type="ECO:0000313" key="12">
    <source>
        <dbReference type="EMBL" id="QKJ85195.1"/>
    </source>
</evidence>
<dbReference type="Gene3D" id="2.60.40.2610">
    <property type="entry name" value="Outer membrane usher protein FimD, plug domain"/>
    <property type="match status" value="1"/>
</dbReference>
<dbReference type="GO" id="GO:0009279">
    <property type="term" value="C:cell outer membrane"/>
    <property type="evidence" value="ECO:0007669"/>
    <property type="project" value="UniProtKB-SubCell"/>
</dbReference>
<dbReference type="AlphaFoldDB" id="A0A6M8U3J7"/>
<sequence length="858" mass="92970">MPIFSRNKRPLNKGDRNSFFRISLLCVAISCALSSQVAIAEENNASLVEFDPAFLSIAPGNDVDLSRFNSGANALPGKYRSDIYVNNNLITTEQIEIVSAEDKTTYPCLTRQIIAAINLDFEKLPATARDALSQDDQSCYRLEKLIPNATVAYDSSEQRLDIVIPQIFIHRSAQGSVSPALWDRGVPALMLGYNLNAYNQHTKSGSENSFYAGFNTGLNVGAWYFRHNGNYNWSENGLKKYTSINTYLQRDIPSIQGRLLVGQSNTRGQLFDSVPFSGVQIASDERMLPQSRRGYAPEIHGIARTNARVTVKQNNQVIYETTVTPGEFLINDLYPSGYGGDLVVTVKEADGSEQSFSVPFSSVTQLLRPGTWQYSVTSGRLRGNELRDPPILTEGTVQYGISNTLTGYTGMQLTDNYYAAQVGLAVDTPVGAVSFDVTKARAHINTNAHGGNSTSGESYKVGFNKLINQTNSNISLAAYRFSTEGYLDLIPALQLRELNTQDNRNVRIWRPKNRLTLTASQGLPGNFGQFYVTGSVQNYWQKDGTDKQYQLGYSNYIGNLSYSLNATKTWSNYGRQQTSYLLSFSLPLGSSVVRNAPQMRVDLSHDSDGRMSEMTSLNGTAGSTSQFSYGVSASHANQRAGTSGSANAQYRTAVTTVNGGWSGGKDYRSVSAGASGMAMIHGGGVTFSPYYADTAALVEAKGAEGAHVSGYPGIQVDSNGYAIVPYLNPYEMNEITIDPKGTAQGVELDNTSQKVAPYSGAVVKLTYNARSGNALLINASYLNKPLPFGAAISDSNGSNVGYVGQGGQAFVRVENVSGTLSVTWGDQESKRCLLPYQVPGNQKAAMPILSAVCTPVGK</sequence>
<evidence type="ECO:0000256" key="4">
    <source>
        <dbReference type="ARBA" id="ARBA00022452"/>
    </source>
</evidence>